<protein>
    <submittedName>
        <fullName evidence="7">Membrane protein</fullName>
    </submittedName>
</protein>
<dbReference type="GO" id="GO:0030416">
    <property type="term" value="P:methylamine metabolic process"/>
    <property type="evidence" value="ECO:0007669"/>
    <property type="project" value="InterPro"/>
</dbReference>
<keyword evidence="3 5" id="KW-1133">Transmembrane helix</keyword>
<evidence type="ECO:0000313" key="8">
    <source>
        <dbReference type="Proteomes" id="UP000623608"/>
    </source>
</evidence>
<keyword evidence="4 5" id="KW-0472">Membrane</keyword>
<feature type="transmembrane region" description="Helical" evidence="5">
    <location>
        <begin position="64"/>
        <end position="85"/>
    </location>
</feature>
<evidence type="ECO:0000256" key="2">
    <source>
        <dbReference type="ARBA" id="ARBA00022692"/>
    </source>
</evidence>
<evidence type="ECO:0000256" key="3">
    <source>
        <dbReference type="ARBA" id="ARBA00022989"/>
    </source>
</evidence>
<keyword evidence="8" id="KW-1185">Reference proteome</keyword>
<feature type="transmembrane region" description="Helical" evidence="5">
    <location>
        <begin position="40"/>
        <end position="58"/>
    </location>
</feature>
<sequence>MDKQAIGLAGLLATSGTLHFLVPRPFDSIVPRSLPGSRRIWTYASGAAELAIAAAIVVPRTRKLGGLAAAALFVGVFPANVKMAVDWRHATPAKRAIAYSRLPLQLPLIAWARRVAR</sequence>
<evidence type="ECO:0000256" key="4">
    <source>
        <dbReference type="ARBA" id="ARBA00023136"/>
    </source>
</evidence>
<dbReference type="EMBL" id="BOMY01000009">
    <property type="protein sequence ID" value="GIF18714.1"/>
    <property type="molecule type" value="Genomic_DNA"/>
</dbReference>
<comment type="caution">
    <text evidence="7">The sequence shown here is derived from an EMBL/GenBank/DDBJ whole genome shotgun (WGS) entry which is preliminary data.</text>
</comment>
<comment type="subcellular location">
    <subcellularLocation>
        <location evidence="1">Membrane</location>
        <topology evidence="1">Multi-pass membrane protein</topology>
    </subcellularLocation>
</comment>
<gene>
    <name evidence="7" type="ORF">Ate02nite_14440</name>
</gene>
<accession>A0A919NHG3</accession>
<feature type="domain" description="Methylamine utilisation protein MauE" evidence="6">
    <location>
        <begin position="5"/>
        <end position="75"/>
    </location>
</feature>
<name>A0A919NHG3_9ACTN</name>
<reference evidence="7" key="1">
    <citation type="submission" date="2021-01" db="EMBL/GenBank/DDBJ databases">
        <title>Whole genome shotgun sequence of Actinoplanes tereljensis NBRC 105297.</title>
        <authorList>
            <person name="Komaki H."/>
            <person name="Tamura T."/>
        </authorList>
    </citation>
    <scope>NUCLEOTIDE SEQUENCE</scope>
    <source>
        <strain evidence="7">NBRC 105297</strain>
    </source>
</reference>
<dbReference type="GO" id="GO:0016020">
    <property type="term" value="C:membrane"/>
    <property type="evidence" value="ECO:0007669"/>
    <property type="project" value="UniProtKB-SubCell"/>
</dbReference>
<evidence type="ECO:0000259" key="6">
    <source>
        <dbReference type="Pfam" id="PF07291"/>
    </source>
</evidence>
<dbReference type="PANTHER" id="PTHR36974:SF1">
    <property type="entry name" value="DOXX FAMILY MEMBRANE PROTEIN"/>
    <property type="match status" value="1"/>
</dbReference>
<dbReference type="AlphaFoldDB" id="A0A919NHG3"/>
<dbReference type="Pfam" id="PF07291">
    <property type="entry name" value="MauE"/>
    <property type="match status" value="1"/>
</dbReference>
<organism evidence="7 8">
    <name type="scientific">Paractinoplanes tereljensis</name>
    <dbReference type="NCBI Taxonomy" id="571912"/>
    <lineage>
        <taxon>Bacteria</taxon>
        <taxon>Bacillati</taxon>
        <taxon>Actinomycetota</taxon>
        <taxon>Actinomycetes</taxon>
        <taxon>Micromonosporales</taxon>
        <taxon>Micromonosporaceae</taxon>
        <taxon>Paractinoplanes</taxon>
    </lineage>
</organism>
<dbReference type="Proteomes" id="UP000623608">
    <property type="component" value="Unassembled WGS sequence"/>
</dbReference>
<dbReference type="PANTHER" id="PTHR36974">
    <property type="entry name" value="MEMBRANE PROTEIN-RELATED"/>
    <property type="match status" value="1"/>
</dbReference>
<dbReference type="RefSeq" id="WP_203800863.1">
    <property type="nucleotide sequence ID" value="NZ_BOMY01000009.1"/>
</dbReference>
<evidence type="ECO:0000256" key="1">
    <source>
        <dbReference type="ARBA" id="ARBA00004141"/>
    </source>
</evidence>
<proteinExistence type="predicted"/>
<evidence type="ECO:0000313" key="7">
    <source>
        <dbReference type="EMBL" id="GIF18714.1"/>
    </source>
</evidence>
<evidence type="ECO:0000256" key="5">
    <source>
        <dbReference type="SAM" id="Phobius"/>
    </source>
</evidence>
<keyword evidence="2 5" id="KW-0812">Transmembrane</keyword>
<dbReference type="InterPro" id="IPR009908">
    <property type="entry name" value="Methylamine_util_MauE"/>
</dbReference>